<feature type="transmembrane region" description="Helical" evidence="6">
    <location>
        <begin position="221"/>
        <end position="248"/>
    </location>
</feature>
<evidence type="ECO:0000259" key="7">
    <source>
        <dbReference type="Pfam" id="PF00892"/>
    </source>
</evidence>
<dbReference type="InterPro" id="IPR000620">
    <property type="entry name" value="EamA_dom"/>
</dbReference>
<dbReference type="GO" id="GO:0005886">
    <property type="term" value="C:plasma membrane"/>
    <property type="evidence" value="ECO:0007669"/>
    <property type="project" value="UniProtKB-SubCell"/>
</dbReference>
<dbReference type="AlphaFoldDB" id="A0A1F5MK29"/>
<dbReference type="SUPFAM" id="SSF103481">
    <property type="entry name" value="Multidrug resistance efflux transporter EmrE"/>
    <property type="match status" value="2"/>
</dbReference>
<dbReference type="InterPro" id="IPR050638">
    <property type="entry name" value="AA-Vitamin_Transporters"/>
</dbReference>
<feature type="transmembrane region" description="Helical" evidence="6">
    <location>
        <begin position="130"/>
        <end position="151"/>
    </location>
</feature>
<proteinExistence type="predicted"/>
<evidence type="ECO:0000313" key="9">
    <source>
        <dbReference type="Proteomes" id="UP000178017"/>
    </source>
</evidence>
<feature type="domain" description="EamA" evidence="7">
    <location>
        <begin position="164"/>
        <end position="299"/>
    </location>
</feature>
<dbReference type="PANTHER" id="PTHR32322">
    <property type="entry name" value="INNER MEMBRANE TRANSPORTER"/>
    <property type="match status" value="1"/>
</dbReference>
<sequence>MKFHPAHIAKSSWPYLALLTAHLVWGVNFVAAKLTLTEIPAMSLAFSRFFIALLLLLPFLWVERKKIKVKLADLPLLFIAGSLTITLSITLFYAGISRTTATDASVLSLNVPILSVLIGWWFLKEKVYIINLVGIVFALVGAILVIGLPSILVSGKPLSSERLVGDLLIVLGGLSWVAGAILTKKLLKEYSSLSLTAILFLVGTVSFSYPALREYLADPQWIYKVTYIGFTGLAYIVVASSIAAFFLYEWGLHKAGIIKANLFQYIEPLIATTLAVFILSEDISYSFIIGSILIGLGVYWGTIGKKFHHHHRAHRH</sequence>
<keyword evidence="4 6" id="KW-1133">Transmembrane helix</keyword>
<comment type="subcellular location">
    <subcellularLocation>
        <location evidence="1">Cell membrane</location>
        <topology evidence="1">Multi-pass membrane protein</topology>
    </subcellularLocation>
</comment>
<feature type="transmembrane region" description="Helical" evidence="6">
    <location>
        <begin position="285"/>
        <end position="303"/>
    </location>
</feature>
<keyword evidence="5 6" id="KW-0472">Membrane</keyword>
<dbReference type="PANTHER" id="PTHR32322:SF18">
    <property type="entry name" value="S-ADENOSYLMETHIONINE_S-ADENOSYLHOMOCYSTEINE TRANSPORTER"/>
    <property type="match status" value="1"/>
</dbReference>
<evidence type="ECO:0000256" key="3">
    <source>
        <dbReference type="ARBA" id="ARBA00022692"/>
    </source>
</evidence>
<feature type="domain" description="EamA" evidence="7">
    <location>
        <begin position="13"/>
        <end position="146"/>
    </location>
</feature>
<feature type="transmembrane region" description="Helical" evidence="6">
    <location>
        <begin position="163"/>
        <end position="183"/>
    </location>
</feature>
<organism evidence="8 9">
    <name type="scientific">Candidatus Daviesbacteria bacterium RIFCSPLOWO2_01_FULL_40_24</name>
    <dbReference type="NCBI Taxonomy" id="1797787"/>
    <lineage>
        <taxon>Bacteria</taxon>
        <taxon>Candidatus Daviesiibacteriota</taxon>
    </lineage>
</organism>
<evidence type="ECO:0000256" key="6">
    <source>
        <dbReference type="SAM" id="Phobius"/>
    </source>
</evidence>
<dbReference type="EMBL" id="MFDO01000009">
    <property type="protein sequence ID" value="OGE65747.1"/>
    <property type="molecule type" value="Genomic_DNA"/>
</dbReference>
<feature type="transmembrane region" description="Helical" evidence="6">
    <location>
        <begin position="74"/>
        <end position="94"/>
    </location>
</feature>
<feature type="transmembrane region" description="Helical" evidence="6">
    <location>
        <begin position="260"/>
        <end position="279"/>
    </location>
</feature>
<protein>
    <recommendedName>
        <fullName evidence="7">EamA domain-containing protein</fullName>
    </recommendedName>
</protein>
<keyword evidence="3 6" id="KW-0812">Transmembrane</keyword>
<evidence type="ECO:0000256" key="4">
    <source>
        <dbReference type="ARBA" id="ARBA00022989"/>
    </source>
</evidence>
<name>A0A1F5MK29_9BACT</name>
<feature type="transmembrane region" description="Helical" evidence="6">
    <location>
        <begin position="44"/>
        <end position="62"/>
    </location>
</feature>
<evidence type="ECO:0000256" key="2">
    <source>
        <dbReference type="ARBA" id="ARBA00022475"/>
    </source>
</evidence>
<gene>
    <name evidence="8" type="ORF">A3B49_02740</name>
</gene>
<dbReference type="Proteomes" id="UP000178017">
    <property type="component" value="Unassembled WGS sequence"/>
</dbReference>
<comment type="caution">
    <text evidence="8">The sequence shown here is derived from an EMBL/GenBank/DDBJ whole genome shotgun (WGS) entry which is preliminary data.</text>
</comment>
<reference evidence="8 9" key="1">
    <citation type="journal article" date="2016" name="Nat. Commun.">
        <title>Thousands of microbial genomes shed light on interconnected biogeochemical processes in an aquifer system.</title>
        <authorList>
            <person name="Anantharaman K."/>
            <person name="Brown C.T."/>
            <person name="Hug L.A."/>
            <person name="Sharon I."/>
            <person name="Castelle C.J."/>
            <person name="Probst A.J."/>
            <person name="Thomas B.C."/>
            <person name="Singh A."/>
            <person name="Wilkins M.J."/>
            <person name="Karaoz U."/>
            <person name="Brodie E.L."/>
            <person name="Williams K.H."/>
            <person name="Hubbard S.S."/>
            <person name="Banfield J.F."/>
        </authorList>
    </citation>
    <scope>NUCLEOTIDE SEQUENCE [LARGE SCALE GENOMIC DNA]</scope>
</reference>
<feature type="transmembrane region" description="Helical" evidence="6">
    <location>
        <begin position="12"/>
        <end position="32"/>
    </location>
</feature>
<feature type="transmembrane region" description="Helical" evidence="6">
    <location>
        <begin position="190"/>
        <end position="209"/>
    </location>
</feature>
<feature type="transmembrane region" description="Helical" evidence="6">
    <location>
        <begin position="106"/>
        <end position="123"/>
    </location>
</feature>
<dbReference type="Pfam" id="PF00892">
    <property type="entry name" value="EamA"/>
    <property type="match status" value="2"/>
</dbReference>
<evidence type="ECO:0000256" key="5">
    <source>
        <dbReference type="ARBA" id="ARBA00023136"/>
    </source>
</evidence>
<dbReference type="InterPro" id="IPR037185">
    <property type="entry name" value="EmrE-like"/>
</dbReference>
<evidence type="ECO:0000256" key="1">
    <source>
        <dbReference type="ARBA" id="ARBA00004651"/>
    </source>
</evidence>
<keyword evidence="2" id="KW-1003">Cell membrane</keyword>
<accession>A0A1F5MK29</accession>
<evidence type="ECO:0000313" key="8">
    <source>
        <dbReference type="EMBL" id="OGE65747.1"/>
    </source>
</evidence>